<evidence type="ECO:0000256" key="6">
    <source>
        <dbReference type="ARBA" id="ARBA00022989"/>
    </source>
</evidence>
<dbReference type="STRING" id="105231.A0A1Y1II69"/>
<dbReference type="AlphaFoldDB" id="A0A1Y1II69"/>
<feature type="region of interest" description="Disordered" evidence="8">
    <location>
        <begin position="533"/>
        <end position="555"/>
    </location>
</feature>
<dbReference type="SMART" id="SM00382">
    <property type="entry name" value="AAA"/>
    <property type="match status" value="1"/>
</dbReference>
<dbReference type="CDD" id="cd03223">
    <property type="entry name" value="ABCD_peroxisomal_ALDP"/>
    <property type="match status" value="1"/>
</dbReference>
<evidence type="ECO:0000256" key="5">
    <source>
        <dbReference type="ARBA" id="ARBA00022840"/>
    </source>
</evidence>
<name>A0A1Y1II69_KLENI</name>
<dbReference type="InterPro" id="IPR003593">
    <property type="entry name" value="AAA+_ATPase"/>
</dbReference>
<keyword evidence="2" id="KW-0813">Transport</keyword>
<dbReference type="GO" id="GO:0007031">
    <property type="term" value="P:peroxisome organization"/>
    <property type="evidence" value="ECO:0000318"/>
    <property type="project" value="GO_Central"/>
</dbReference>
<feature type="transmembrane region" description="Helical" evidence="9">
    <location>
        <begin position="337"/>
        <end position="356"/>
    </location>
</feature>
<dbReference type="GO" id="GO:0016887">
    <property type="term" value="F:ATP hydrolysis activity"/>
    <property type="evidence" value="ECO:0007669"/>
    <property type="project" value="InterPro"/>
</dbReference>
<dbReference type="Pfam" id="PF00005">
    <property type="entry name" value="ABC_tran"/>
    <property type="match status" value="1"/>
</dbReference>
<evidence type="ECO:0000256" key="8">
    <source>
        <dbReference type="SAM" id="MobiDB-lite"/>
    </source>
</evidence>
<keyword evidence="6 9" id="KW-1133">Transmembrane helix</keyword>
<accession>A0A1Y1II69</accession>
<dbReference type="Proteomes" id="UP000054558">
    <property type="component" value="Unassembled WGS sequence"/>
</dbReference>
<keyword evidence="13" id="KW-1185">Reference proteome</keyword>
<dbReference type="OMA" id="WYTIESA"/>
<dbReference type="PROSITE" id="PS00211">
    <property type="entry name" value="ABC_TRANSPORTER_1"/>
    <property type="match status" value="1"/>
</dbReference>
<dbReference type="InterPro" id="IPR003439">
    <property type="entry name" value="ABC_transporter-like_ATP-bd"/>
</dbReference>
<dbReference type="InterPro" id="IPR036640">
    <property type="entry name" value="ABC1_TM_sf"/>
</dbReference>
<dbReference type="InterPro" id="IPR027417">
    <property type="entry name" value="P-loop_NTPase"/>
</dbReference>
<evidence type="ECO:0000256" key="1">
    <source>
        <dbReference type="ARBA" id="ARBA00008575"/>
    </source>
</evidence>
<reference evidence="12 13" key="1">
    <citation type="journal article" date="2014" name="Nat. Commun.">
        <title>Klebsormidium flaccidum genome reveals primary factors for plant terrestrial adaptation.</title>
        <authorList>
            <person name="Hori K."/>
            <person name="Maruyama F."/>
            <person name="Fujisawa T."/>
            <person name="Togashi T."/>
            <person name="Yamamoto N."/>
            <person name="Seo M."/>
            <person name="Sato S."/>
            <person name="Yamada T."/>
            <person name="Mori H."/>
            <person name="Tajima N."/>
            <person name="Moriyama T."/>
            <person name="Ikeuchi M."/>
            <person name="Watanabe M."/>
            <person name="Wada H."/>
            <person name="Kobayashi K."/>
            <person name="Saito M."/>
            <person name="Masuda T."/>
            <person name="Sasaki-Sekimoto Y."/>
            <person name="Mashiguchi K."/>
            <person name="Awai K."/>
            <person name="Shimojima M."/>
            <person name="Masuda S."/>
            <person name="Iwai M."/>
            <person name="Nobusawa T."/>
            <person name="Narise T."/>
            <person name="Kondo S."/>
            <person name="Saito H."/>
            <person name="Sato R."/>
            <person name="Murakawa M."/>
            <person name="Ihara Y."/>
            <person name="Oshima-Yamada Y."/>
            <person name="Ohtaka K."/>
            <person name="Satoh M."/>
            <person name="Sonobe K."/>
            <person name="Ishii M."/>
            <person name="Ohtani R."/>
            <person name="Kanamori-Sato M."/>
            <person name="Honoki R."/>
            <person name="Miyazaki D."/>
            <person name="Mochizuki H."/>
            <person name="Umetsu J."/>
            <person name="Higashi K."/>
            <person name="Shibata D."/>
            <person name="Kamiya Y."/>
            <person name="Sato N."/>
            <person name="Nakamura Y."/>
            <person name="Tabata S."/>
            <person name="Ida S."/>
            <person name="Kurokawa K."/>
            <person name="Ohta H."/>
        </authorList>
    </citation>
    <scope>NUCLEOTIDE SEQUENCE [LARGE SCALE GENOMIC DNA]</scope>
    <source>
        <strain evidence="12 13">NIES-2285</strain>
    </source>
</reference>
<evidence type="ECO:0000313" key="13">
    <source>
        <dbReference type="Proteomes" id="UP000054558"/>
    </source>
</evidence>
<feature type="domain" description="ABC transporter" evidence="10">
    <location>
        <begin position="827"/>
        <end position="1041"/>
    </location>
</feature>
<dbReference type="GO" id="GO:0140359">
    <property type="term" value="F:ABC-type transporter activity"/>
    <property type="evidence" value="ECO:0007669"/>
    <property type="project" value="InterPro"/>
</dbReference>
<keyword evidence="7 9" id="KW-0472">Membrane</keyword>
<evidence type="ECO:0000256" key="3">
    <source>
        <dbReference type="ARBA" id="ARBA00022692"/>
    </source>
</evidence>
<organism evidence="12 13">
    <name type="scientific">Klebsormidium nitens</name>
    <name type="common">Green alga</name>
    <name type="synonym">Ulothrix nitens</name>
    <dbReference type="NCBI Taxonomy" id="105231"/>
    <lineage>
        <taxon>Eukaryota</taxon>
        <taxon>Viridiplantae</taxon>
        <taxon>Streptophyta</taxon>
        <taxon>Klebsormidiophyceae</taxon>
        <taxon>Klebsormidiales</taxon>
        <taxon>Klebsormidiaceae</taxon>
        <taxon>Klebsormidium</taxon>
    </lineage>
</organism>
<evidence type="ECO:0000259" key="11">
    <source>
        <dbReference type="PROSITE" id="PS50929"/>
    </source>
</evidence>
<dbReference type="GO" id="GO:0005778">
    <property type="term" value="C:peroxisomal membrane"/>
    <property type="evidence" value="ECO:0000318"/>
    <property type="project" value="GO_Central"/>
</dbReference>
<dbReference type="OrthoDB" id="536219at2759"/>
<evidence type="ECO:0000256" key="9">
    <source>
        <dbReference type="SAM" id="Phobius"/>
    </source>
</evidence>
<feature type="transmembrane region" description="Helical" evidence="9">
    <location>
        <begin position="117"/>
        <end position="139"/>
    </location>
</feature>
<dbReference type="GO" id="GO:0005324">
    <property type="term" value="F:long-chain fatty acid transmembrane transporter activity"/>
    <property type="evidence" value="ECO:0000318"/>
    <property type="project" value="GO_Central"/>
</dbReference>
<evidence type="ECO:0000256" key="4">
    <source>
        <dbReference type="ARBA" id="ARBA00022741"/>
    </source>
</evidence>
<dbReference type="SUPFAM" id="SSF52540">
    <property type="entry name" value="P-loop containing nucleoside triphosphate hydrolases"/>
    <property type="match status" value="1"/>
</dbReference>
<dbReference type="InterPro" id="IPR050835">
    <property type="entry name" value="ABC_transporter_sub-D"/>
</dbReference>
<feature type="region of interest" description="Disordered" evidence="8">
    <location>
        <begin position="630"/>
        <end position="655"/>
    </location>
</feature>
<dbReference type="PROSITE" id="PS50893">
    <property type="entry name" value="ABC_TRANSPORTER_2"/>
    <property type="match status" value="1"/>
</dbReference>
<proteinExistence type="inferred from homology"/>
<dbReference type="GO" id="GO:0015910">
    <property type="term" value="P:long-chain fatty acid import into peroxisome"/>
    <property type="evidence" value="ECO:0000318"/>
    <property type="project" value="GO_Central"/>
</dbReference>
<comment type="similarity">
    <text evidence="1">Belongs to the ABC transporter superfamily. ABCD family. Peroxisomal fatty acyl CoA transporter (TC 3.A.1.203) subfamily.</text>
</comment>
<feature type="transmembrane region" description="Helical" evidence="9">
    <location>
        <begin position="64"/>
        <end position="97"/>
    </location>
</feature>
<dbReference type="Pfam" id="PF06472">
    <property type="entry name" value="ABC_membrane_2"/>
    <property type="match status" value="1"/>
</dbReference>
<sequence>METPLLHGYTHLQNGAKEQCISIDQILAGSKPSEDSKDARAPDNATPRQDNGVDLRFVQRLGRLMVLAGAQGALLLAALSVLEVLVIAQVGVLPGLFYKALLDNDVKLFASAMWRSLLWYSSAALCAGVKLGVSEMLALQWRKRLTLAAHSRYCRDSNVFHLMKEGAVDNPDQRVAQEIQLFSTGLAQLLHKTVVAPLMIAYYTVLVWSYVGWTGPLAVYLFFSVGTLGARCLISPIAALVAKQEKLEGDFRVAHVRLRNNAEQVALYASSPVERTALNLDLNHVLTNQRSLVIRHTILELGSKAYDYSGSILNYAILALPIFVGIYGKGAEVDKGAIAQLVSNASFAILTLIYSFTQLIDAAKVLSDVAGVTGRVAGLFEALERMGGTATEAKVQPDEKCRSQKQGPQERDSLAHFLAQSVALTPSLPGLKDQGPLAQFSNPFPWTQTLPNPFAPVQEGFPNGLLLGPLTQSLGGGSLEFSVHTVPPELRGILQEVFLEQGAPGLWTQPLLVVPTFQGAKVDLWEGRISGGGKSVDRNGTGASGPSSDVLEGAGDELSVSQEMARLGDVFLSWQGAVCGALREGGFWAAAVDPRTGLAVSSRFAEAEPLRCGVKPEALVDLGDSLGVNLGNRRSNGRDGRGAGKFQEADSLGDESSFGSLSSSLGIGLSSNPALVETSAASNHPSNSARLQSSLLRSADLSPHSSNGEIVTVEDAQGSEAGLVLGLESSDQLTAAYSEVHGAEVLLGYETGTSGTCPVVFHPRFGSRTYPASLFTNAPLDVLSKAIEKARISVSDRSPPFDSPRSTHGISAELADGVSDAISAPVLEVSNLTVQTPGGVLVVRAFDLRIGVRERVMLMGPSGCGKTTLVRAIAGLWPQVEGLIRTGLPSGGSGTLFLPQTPLLARGGLAAQLSYPREVPSFTEDVESRMREALTIVELDSLLHRVDGNWTRDEDWPAILSPGEQQRLSLARVLFHRPRLAILDEATSAIGEALEARIYAQFAALDTSLLTISHRHTLKRWHSQVVHIRGDGEGTWSKDEMET</sequence>
<feature type="transmembrane region" description="Helical" evidence="9">
    <location>
        <begin position="189"/>
        <end position="211"/>
    </location>
</feature>
<dbReference type="GO" id="GO:0005524">
    <property type="term" value="F:ATP binding"/>
    <property type="evidence" value="ECO:0000318"/>
    <property type="project" value="GO_Central"/>
</dbReference>
<evidence type="ECO:0000313" key="12">
    <source>
        <dbReference type="EMBL" id="GAQ88416.1"/>
    </source>
</evidence>
<dbReference type="PANTHER" id="PTHR11384">
    <property type="entry name" value="ATP-BINDING CASSETTE, SUB-FAMILY D MEMBER"/>
    <property type="match status" value="1"/>
</dbReference>
<keyword evidence="3 9" id="KW-0812">Transmembrane</keyword>
<dbReference type="GO" id="GO:0006635">
    <property type="term" value="P:fatty acid beta-oxidation"/>
    <property type="evidence" value="ECO:0000318"/>
    <property type="project" value="GO_Central"/>
</dbReference>
<feature type="domain" description="ABC transmembrane type-1" evidence="11">
    <location>
        <begin position="74"/>
        <end position="371"/>
    </location>
</feature>
<feature type="compositionally biased region" description="Basic and acidic residues" evidence="8">
    <location>
        <begin position="32"/>
        <end position="41"/>
    </location>
</feature>
<keyword evidence="4" id="KW-0547">Nucleotide-binding</keyword>
<dbReference type="Gene3D" id="3.40.50.300">
    <property type="entry name" value="P-loop containing nucleotide triphosphate hydrolases"/>
    <property type="match status" value="1"/>
</dbReference>
<dbReference type="EMBL" id="DF237375">
    <property type="protein sequence ID" value="GAQ88416.1"/>
    <property type="molecule type" value="Genomic_DNA"/>
</dbReference>
<keyword evidence="5" id="KW-0067">ATP-binding</keyword>
<dbReference type="PROSITE" id="PS50929">
    <property type="entry name" value="ABC_TM1F"/>
    <property type="match status" value="1"/>
</dbReference>
<evidence type="ECO:0000259" key="10">
    <source>
        <dbReference type="PROSITE" id="PS50893"/>
    </source>
</evidence>
<dbReference type="SUPFAM" id="SSF90123">
    <property type="entry name" value="ABC transporter transmembrane region"/>
    <property type="match status" value="1"/>
</dbReference>
<feature type="transmembrane region" description="Helical" evidence="9">
    <location>
        <begin position="312"/>
        <end position="331"/>
    </location>
</feature>
<dbReference type="PANTHER" id="PTHR11384:SF59">
    <property type="entry name" value="LYSOSOMAL COBALAMIN TRANSPORTER ABCD4"/>
    <property type="match status" value="1"/>
</dbReference>
<protein>
    <submittedName>
        <fullName evidence="12">ABC transporter D family member 4</fullName>
    </submittedName>
</protein>
<dbReference type="InterPro" id="IPR011527">
    <property type="entry name" value="ABC1_TM_dom"/>
</dbReference>
<evidence type="ECO:0000256" key="7">
    <source>
        <dbReference type="ARBA" id="ARBA00023136"/>
    </source>
</evidence>
<dbReference type="GO" id="GO:0042626">
    <property type="term" value="F:ATPase-coupled transmembrane transporter activity"/>
    <property type="evidence" value="ECO:0000318"/>
    <property type="project" value="GO_Central"/>
</dbReference>
<dbReference type="InterPro" id="IPR017871">
    <property type="entry name" value="ABC_transporter-like_CS"/>
</dbReference>
<feature type="transmembrane region" description="Helical" evidence="9">
    <location>
        <begin position="217"/>
        <end position="242"/>
    </location>
</feature>
<dbReference type="GO" id="GO:0042760">
    <property type="term" value="P:very long-chain fatty acid catabolic process"/>
    <property type="evidence" value="ECO:0000318"/>
    <property type="project" value="GO_Central"/>
</dbReference>
<evidence type="ECO:0000256" key="2">
    <source>
        <dbReference type="ARBA" id="ARBA00022448"/>
    </source>
</evidence>
<feature type="region of interest" description="Disordered" evidence="8">
    <location>
        <begin position="30"/>
        <end position="50"/>
    </location>
</feature>
<gene>
    <name evidence="12" type="ORF">KFL_004260090</name>
</gene>